<dbReference type="STRING" id="28092.WM40_25670"/>
<evidence type="ECO:0000313" key="8">
    <source>
        <dbReference type="EMBL" id="KKB61020.1"/>
    </source>
</evidence>
<dbReference type="SUPFAM" id="SSF56024">
    <property type="entry name" value="Phospholipase D/nuclease"/>
    <property type="match status" value="1"/>
</dbReference>
<keyword evidence="5" id="KW-0442">Lipid degradation</keyword>
<dbReference type="PANTHER" id="PTHR43856:SF1">
    <property type="entry name" value="MITOCHONDRIAL CARDIOLIPIN HYDROLASE"/>
    <property type="match status" value="1"/>
</dbReference>
<dbReference type="Proteomes" id="UP000033618">
    <property type="component" value="Unassembled WGS sequence"/>
</dbReference>
<dbReference type="AlphaFoldDB" id="A0A0F5JTQ5"/>
<dbReference type="Gene3D" id="3.30.870.10">
    <property type="entry name" value="Endonuclease Chain A"/>
    <property type="match status" value="1"/>
</dbReference>
<dbReference type="EMBL" id="LAQU01000087">
    <property type="protein sequence ID" value="KKB61020.1"/>
    <property type="molecule type" value="Genomic_DNA"/>
</dbReference>
<dbReference type="PANTHER" id="PTHR43856">
    <property type="entry name" value="CARDIOLIPIN HYDROLASE"/>
    <property type="match status" value="1"/>
</dbReference>
<evidence type="ECO:0000259" key="7">
    <source>
        <dbReference type="PROSITE" id="PS50035"/>
    </source>
</evidence>
<comment type="catalytic activity">
    <reaction evidence="1">
        <text>a 1,2-diacyl-sn-glycero-3-phosphocholine + H2O = a 1,2-diacyl-sn-glycero-3-phosphate + choline + H(+)</text>
        <dbReference type="Rhea" id="RHEA:14445"/>
        <dbReference type="ChEBI" id="CHEBI:15354"/>
        <dbReference type="ChEBI" id="CHEBI:15377"/>
        <dbReference type="ChEBI" id="CHEBI:15378"/>
        <dbReference type="ChEBI" id="CHEBI:57643"/>
        <dbReference type="ChEBI" id="CHEBI:58608"/>
        <dbReference type="EC" id="3.1.4.4"/>
    </reaction>
</comment>
<proteinExistence type="inferred from homology"/>
<keyword evidence="6" id="KW-0443">Lipid metabolism</keyword>
<feature type="domain" description="PLD phosphodiesterase" evidence="7">
    <location>
        <begin position="134"/>
        <end position="161"/>
    </location>
</feature>
<keyword evidence="8" id="KW-0540">Nuclease</keyword>
<keyword evidence="9" id="KW-1185">Reference proteome</keyword>
<name>A0A0F5JTQ5_9BURK</name>
<comment type="similarity">
    <text evidence="2">Belongs to the phospholipase D family.</text>
</comment>
<accession>A0A0F5JTQ5</accession>
<protein>
    <recommendedName>
        <fullName evidence="3">phospholipase D</fullName>
        <ecNumber evidence="3">3.1.4.4</ecNumber>
    </recommendedName>
</protein>
<keyword evidence="4" id="KW-0378">Hydrolase</keyword>
<evidence type="ECO:0000256" key="4">
    <source>
        <dbReference type="ARBA" id="ARBA00022801"/>
    </source>
</evidence>
<reference evidence="8 9" key="1">
    <citation type="submission" date="2015-03" db="EMBL/GenBank/DDBJ databases">
        <title>Draft Genome Sequence of Burkholderia andropogonis type strain ICMP2807, isolated from Sorghum bicolor.</title>
        <authorList>
            <person name="Lopes-Santos L."/>
            <person name="Castro D.B."/>
            <person name="Ottoboni L.M."/>
            <person name="Park D."/>
            <person name="Weirc B.S."/>
            <person name="Destefano S.A."/>
        </authorList>
    </citation>
    <scope>NUCLEOTIDE SEQUENCE [LARGE SCALE GENOMIC DNA]</scope>
    <source>
        <strain evidence="8 9">ICMP2807</strain>
    </source>
</reference>
<comment type="caution">
    <text evidence="8">The sequence shown here is derived from an EMBL/GenBank/DDBJ whole genome shotgun (WGS) entry which is preliminary data.</text>
</comment>
<dbReference type="GO" id="GO:0016891">
    <property type="term" value="F:RNA endonuclease activity producing 5'-phosphomonoesters, hydrolytic mechanism"/>
    <property type="evidence" value="ECO:0007669"/>
    <property type="project" value="TreeGrafter"/>
</dbReference>
<evidence type="ECO:0000256" key="2">
    <source>
        <dbReference type="ARBA" id="ARBA00008664"/>
    </source>
</evidence>
<evidence type="ECO:0000256" key="5">
    <source>
        <dbReference type="ARBA" id="ARBA00022963"/>
    </source>
</evidence>
<evidence type="ECO:0000256" key="3">
    <source>
        <dbReference type="ARBA" id="ARBA00012027"/>
    </source>
</evidence>
<organism evidence="8 9">
    <name type="scientific">Robbsia andropogonis</name>
    <dbReference type="NCBI Taxonomy" id="28092"/>
    <lineage>
        <taxon>Bacteria</taxon>
        <taxon>Pseudomonadati</taxon>
        <taxon>Pseudomonadota</taxon>
        <taxon>Betaproteobacteria</taxon>
        <taxon>Burkholderiales</taxon>
        <taxon>Burkholderiaceae</taxon>
        <taxon>Robbsia</taxon>
    </lineage>
</organism>
<dbReference type="InterPro" id="IPR001736">
    <property type="entry name" value="PLipase_D/transphosphatidylase"/>
</dbReference>
<gene>
    <name evidence="8" type="ORF">WM40_25670</name>
</gene>
<dbReference type="Pfam" id="PF13091">
    <property type="entry name" value="PLDc_2"/>
    <property type="match status" value="1"/>
</dbReference>
<dbReference type="InterPro" id="IPR025202">
    <property type="entry name" value="PLD-like_dom"/>
</dbReference>
<evidence type="ECO:0000313" key="9">
    <source>
        <dbReference type="Proteomes" id="UP000033618"/>
    </source>
</evidence>
<dbReference type="CDD" id="cd09170">
    <property type="entry name" value="PLDc_Nuc"/>
    <property type="match status" value="1"/>
</dbReference>
<dbReference type="PATRIC" id="fig|28092.6.peg.6050"/>
<sequence length="200" mass="21605">MSRARNALRWSAVAGASAALLAMMVIKWPTLSERAARWTSTASSVCELKSGFSPEGSAAVLVDDVIDQAHSRVQVAAYTFTSPDVVRRLIAAKERGVDVAVIADATENEPGARMGPSALAQLVEAGIAVRTISSYALHHDKYIIADGETVQTGSFNYSLSAERRNSENVIVIASCPAIGRSYETHWQSRWEQGVPYKPVR</sequence>
<dbReference type="GO" id="GO:0016042">
    <property type="term" value="P:lipid catabolic process"/>
    <property type="evidence" value="ECO:0007669"/>
    <property type="project" value="UniProtKB-KW"/>
</dbReference>
<evidence type="ECO:0000256" key="1">
    <source>
        <dbReference type="ARBA" id="ARBA00000798"/>
    </source>
</evidence>
<dbReference type="GO" id="GO:0004630">
    <property type="term" value="F:phospholipase D activity"/>
    <property type="evidence" value="ECO:0007669"/>
    <property type="project" value="UniProtKB-EC"/>
</dbReference>
<evidence type="ECO:0000256" key="6">
    <source>
        <dbReference type="ARBA" id="ARBA00023098"/>
    </source>
</evidence>
<dbReference type="InterPro" id="IPR051406">
    <property type="entry name" value="PLD_domain"/>
</dbReference>
<dbReference type="PROSITE" id="PS50035">
    <property type="entry name" value="PLD"/>
    <property type="match status" value="1"/>
</dbReference>
<dbReference type="EC" id="3.1.4.4" evidence="3"/>
<keyword evidence="8" id="KW-0255">Endonuclease</keyword>
<dbReference type="GO" id="GO:0006793">
    <property type="term" value="P:phosphorus metabolic process"/>
    <property type="evidence" value="ECO:0007669"/>
    <property type="project" value="UniProtKB-ARBA"/>
</dbReference>